<gene>
    <name evidence="1" type="ORF">ALC57_18544</name>
</gene>
<evidence type="ECO:0000313" key="2">
    <source>
        <dbReference type="Proteomes" id="UP000078492"/>
    </source>
</evidence>
<reference evidence="1 2" key="1">
    <citation type="submission" date="2015-09" db="EMBL/GenBank/DDBJ databases">
        <title>Trachymyrmex cornetzi WGS genome.</title>
        <authorList>
            <person name="Nygaard S."/>
            <person name="Hu H."/>
            <person name="Boomsma J."/>
            <person name="Zhang G."/>
        </authorList>
    </citation>
    <scope>NUCLEOTIDE SEQUENCE [LARGE SCALE GENOMIC DNA]</scope>
    <source>
        <strain evidence="1">Tcor2-1</strain>
        <tissue evidence="1">Whole body</tissue>
    </source>
</reference>
<keyword evidence="2" id="KW-1185">Reference proteome</keyword>
<protein>
    <submittedName>
        <fullName evidence="1">Uncharacterized protein</fullName>
    </submittedName>
</protein>
<dbReference type="AlphaFoldDB" id="A0A151IRJ3"/>
<dbReference type="EMBL" id="KQ981122">
    <property type="protein sequence ID" value="KYN09348.1"/>
    <property type="molecule type" value="Genomic_DNA"/>
</dbReference>
<dbReference type="Proteomes" id="UP000078492">
    <property type="component" value="Unassembled WGS sequence"/>
</dbReference>
<accession>A0A151IRJ3</accession>
<sequence>MVRHSRKEHMVNRVMQSEILLIVTMRGDLFHYIKISVVNLISLVESFRNNSFGFIEVECRGGIQAYHCRSGSLTYCRLPLSVRIQWLAQSTVDDEKKEN</sequence>
<evidence type="ECO:0000313" key="1">
    <source>
        <dbReference type="EMBL" id="KYN09348.1"/>
    </source>
</evidence>
<proteinExistence type="predicted"/>
<name>A0A151IRJ3_9HYME</name>
<organism evidence="1 2">
    <name type="scientific">Trachymyrmex cornetzi</name>
    <dbReference type="NCBI Taxonomy" id="471704"/>
    <lineage>
        <taxon>Eukaryota</taxon>
        <taxon>Metazoa</taxon>
        <taxon>Ecdysozoa</taxon>
        <taxon>Arthropoda</taxon>
        <taxon>Hexapoda</taxon>
        <taxon>Insecta</taxon>
        <taxon>Pterygota</taxon>
        <taxon>Neoptera</taxon>
        <taxon>Endopterygota</taxon>
        <taxon>Hymenoptera</taxon>
        <taxon>Apocrita</taxon>
        <taxon>Aculeata</taxon>
        <taxon>Formicoidea</taxon>
        <taxon>Formicidae</taxon>
        <taxon>Myrmicinae</taxon>
        <taxon>Trachymyrmex</taxon>
    </lineage>
</organism>